<proteinExistence type="predicted"/>
<name>A0ABD0V1U6_DENTH</name>
<dbReference type="PANTHER" id="PTHR33116:SF78">
    <property type="entry name" value="OS12G0587133 PROTEIN"/>
    <property type="match status" value="1"/>
</dbReference>
<dbReference type="PANTHER" id="PTHR33116">
    <property type="entry name" value="REVERSE TRANSCRIPTASE ZINC-BINDING DOMAIN-CONTAINING PROTEIN-RELATED-RELATED"/>
    <property type="match status" value="1"/>
</dbReference>
<accession>A0ABD0V1U6</accession>
<sequence length="637" mass="72335">MHKYVILLGKFVDLKKKKKAISRMLDFKVVKELSYIGVKVALRRLVAADFQSMLERALNKLNTWSNKFILLEGRLVLVKSVLLSIPIFLATHSLVPMGVLYEIDKMCRDFIWHKKDGKFALHYVAWIVLCKSKNHGGHGLHSIVSKVGSIRAKFSWNFIVNPKSLLNRSLKAKYGSDIWNAEIKRGCSSTWKIIVNGIMSLRLIVRWDVANGESINALNDVWIIDRSLKRWPTYVAELEGMGYGLNNFISDGLWDEEQLRRYFGKYLVELILQVPINFGLINDRVEMKAKITGKTIAGMISENLADVSGEDKLWNWVRNLKVRPCVHLFWWRLCIDAIPSNAFLSHKRLSNQVSCPKGCGVMEDENHIAAGCFLLILMIKLLNKWSFQVPIFSSFWGCINKLKSLSLNNPFVGNLYCTAVFLSWKSRNKRIHGEKEDGVVYIATNAIYFASVTSLTYIHSGIWDANQLLQLPSDSWHPPPPEWIKVNVDGSLTRSNRAGVGRVQISQRKVFACIWLYGVTLECISGGINGYSFVGKDWMGEARGIIIEGGNYNVIKYLQRSFEGSKAKPKDLLDSHLAFLKDFDQVIFSFCNRNCNKLADLCANYALFNNFIYDDVSSVGIPSSFVSLLKEECDGLP</sequence>
<dbReference type="EMBL" id="JANQDX010000009">
    <property type="protein sequence ID" value="KAL0918933.1"/>
    <property type="molecule type" value="Genomic_DNA"/>
</dbReference>
<comment type="caution">
    <text evidence="2">The sequence shown here is derived from an EMBL/GenBank/DDBJ whole genome shotgun (WGS) entry which is preliminary data.</text>
</comment>
<feature type="domain" description="RNase H type-1" evidence="1">
    <location>
        <begin position="541"/>
        <end position="606"/>
    </location>
</feature>
<organism evidence="2 3">
    <name type="scientific">Dendrobium thyrsiflorum</name>
    <name type="common">Pinecone-like raceme dendrobium</name>
    <name type="synonym">Orchid</name>
    <dbReference type="NCBI Taxonomy" id="117978"/>
    <lineage>
        <taxon>Eukaryota</taxon>
        <taxon>Viridiplantae</taxon>
        <taxon>Streptophyta</taxon>
        <taxon>Embryophyta</taxon>
        <taxon>Tracheophyta</taxon>
        <taxon>Spermatophyta</taxon>
        <taxon>Magnoliopsida</taxon>
        <taxon>Liliopsida</taxon>
        <taxon>Asparagales</taxon>
        <taxon>Orchidaceae</taxon>
        <taxon>Epidendroideae</taxon>
        <taxon>Malaxideae</taxon>
        <taxon>Dendrobiinae</taxon>
        <taxon>Dendrobium</taxon>
    </lineage>
</organism>
<keyword evidence="3" id="KW-1185">Reference proteome</keyword>
<evidence type="ECO:0000313" key="2">
    <source>
        <dbReference type="EMBL" id="KAL0918933.1"/>
    </source>
</evidence>
<evidence type="ECO:0000259" key="1">
    <source>
        <dbReference type="Pfam" id="PF13456"/>
    </source>
</evidence>
<dbReference type="AlphaFoldDB" id="A0ABD0V1U6"/>
<evidence type="ECO:0000313" key="3">
    <source>
        <dbReference type="Proteomes" id="UP001552299"/>
    </source>
</evidence>
<dbReference type="InterPro" id="IPR002156">
    <property type="entry name" value="RNaseH_domain"/>
</dbReference>
<protein>
    <recommendedName>
        <fullName evidence="1">RNase H type-1 domain-containing protein</fullName>
    </recommendedName>
</protein>
<dbReference type="Pfam" id="PF13456">
    <property type="entry name" value="RVT_3"/>
    <property type="match status" value="1"/>
</dbReference>
<reference evidence="2 3" key="1">
    <citation type="journal article" date="2024" name="Plant Biotechnol. J.">
        <title>Dendrobium thyrsiflorum genome and its molecular insights into genes involved in important horticultural traits.</title>
        <authorList>
            <person name="Chen B."/>
            <person name="Wang J.Y."/>
            <person name="Zheng P.J."/>
            <person name="Li K.L."/>
            <person name="Liang Y.M."/>
            <person name="Chen X.F."/>
            <person name="Zhang C."/>
            <person name="Zhao X."/>
            <person name="He X."/>
            <person name="Zhang G.Q."/>
            <person name="Liu Z.J."/>
            <person name="Xu Q."/>
        </authorList>
    </citation>
    <scope>NUCLEOTIDE SEQUENCE [LARGE SCALE GENOMIC DNA]</scope>
    <source>
        <strain evidence="2">GZMU011</strain>
    </source>
</reference>
<dbReference type="Proteomes" id="UP001552299">
    <property type="component" value="Unassembled WGS sequence"/>
</dbReference>
<gene>
    <name evidence="2" type="ORF">M5K25_010982</name>
</gene>